<keyword evidence="3" id="KW-1185">Reference proteome</keyword>
<feature type="signal peptide" evidence="1">
    <location>
        <begin position="1"/>
        <end position="18"/>
    </location>
</feature>
<organism evidence="2 3">
    <name type="scientific">Sordaria brevicollis</name>
    <dbReference type="NCBI Taxonomy" id="83679"/>
    <lineage>
        <taxon>Eukaryota</taxon>
        <taxon>Fungi</taxon>
        <taxon>Dikarya</taxon>
        <taxon>Ascomycota</taxon>
        <taxon>Pezizomycotina</taxon>
        <taxon>Sordariomycetes</taxon>
        <taxon>Sordariomycetidae</taxon>
        <taxon>Sordariales</taxon>
        <taxon>Sordariaceae</taxon>
        <taxon>Sordaria</taxon>
    </lineage>
</organism>
<sequence length="392" mass="40303">MKFAGHAVLSVLVGVAAASRCKPHPPSSSLLSAPTISSAPASSSVPESSVLISSAPTTSDLPSSSILSSSIPSSSVAPTCGGAQCLAAITAVPSIGDAFCSSWLSWTPVTTVVTEVETVTSTLTNLETVTAVATLTTATVTQLSGTTTVFQKRQLSADPAESIFSECDSASESVSSACSCHLAGSTTSTVTVTETTTSTEIPEVTSTVTTTEITNVIQTVSAAATQTVASQPVVNSGFESYLKTGNISPWTDSVSTTGGQVQIINGVNPCTAGPVCAGGQVVIRVFPPTSVGYTAVRQTFLARPNTSYMFSFMFRCLNYNAASSMSVWYAGRLVPNGNVMCTTPGAMFDRPTVGPFTTDGTGVGEIEVRFHNGGLAPYLYFYADAFEASMVV</sequence>
<name>A0AAE0PEQ6_SORBR</name>
<proteinExistence type="predicted"/>
<evidence type="ECO:0000256" key="1">
    <source>
        <dbReference type="SAM" id="SignalP"/>
    </source>
</evidence>
<gene>
    <name evidence="2" type="ORF">B0T20DRAFT_453186</name>
</gene>
<evidence type="ECO:0000313" key="3">
    <source>
        <dbReference type="Proteomes" id="UP001281003"/>
    </source>
</evidence>
<reference evidence="2" key="2">
    <citation type="submission" date="2023-07" db="EMBL/GenBank/DDBJ databases">
        <authorList>
            <consortium name="Lawrence Berkeley National Laboratory"/>
            <person name="Haridas S."/>
            <person name="Hensen N."/>
            <person name="Bonometti L."/>
            <person name="Westerberg I."/>
            <person name="Brannstrom I.O."/>
            <person name="Guillou S."/>
            <person name="Cros-Aarteil S."/>
            <person name="Calhoun S."/>
            <person name="Kuo A."/>
            <person name="Mondo S."/>
            <person name="Pangilinan J."/>
            <person name="Riley R."/>
            <person name="LaButti K."/>
            <person name="Andreopoulos B."/>
            <person name="Lipzen A."/>
            <person name="Chen C."/>
            <person name="Yanf M."/>
            <person name="Daum C."/>
            <person name="Ng V."/>
            <person name="Clum A."/>
            <person name="Steindorff A."/>
            <person name="Ohm R."/>
            <person name="Martin F."/>
            <person name="Silar P."/>
            <person name="Natvig D."/>
            <person name="Lalanne C."/>
            <person name="Gautier V."/>
            <person name="Ament-velasquez S.L."/>
            <person name="Kruys A."/>
            <person name="Hutchinson M.I."/>
            <person name="Powell A.J."/>
            <person name="Barry K."/>
            <person name="Miller A.N."/>
            <person name="Grigoriev I.V."/>
            <person name="Debuchy R."/>
            <person name="Gladieux P."/>
            <person name="Thoren M.H."/>
            <person name="Johannesson H."/>
        </authorList>
    </citation>
    <scope>NUCLEOTIDE SEQUENCE</scope>
    <source>
        <strain evidence="2">FGSC 1904</strain>
    </source>
</reference>
<feature type="chain" id="PRO_5042028873" evidence="1">
    <location>
        <begin position="19"/>
        <end position="392"/>
    </location>
</feature>
<dbReference type="EMBL" id="JAUTDP010000006">
    <property type="protein sequence ID" value="KAK3398432.1"/>
    <property type="molecule type" value="Genomic_DNA"/>
</dbReference>
<accession>A0AAE0PEQ6</accession>
<protein>
    <submittedName>
        <fullName evidence="2">Uncharacterized protein</fullName>
    </submittedName>
</protein>
<evidence type="ECO:0000313" key="2">
    <source>
        <dbReference type="EMBL" id="KAK3398432.1"/>
    </source>
</evidence>
<dbReference type="Proteomes" id="UP001281003">
    <property type="component" value="Unassembled WGS sequence"/>
</dbReference>
<dbReference type="AlphaFoldDB" id="A0AAE0PEQ6"/>
<comment type="caution">
    <text evidence="2">The sequence shown here is derived from an EMBL/GenBank/DDBJ whole genome shotgun (WGS) entry which is preliminary data.</text>
</comment>
<keyword evidence="1" id="KW-0732">Signal</keyword>
<reference evidence="2" key="1">
    <citation type="journal article" date="2023" name="Mol. Phylogenet. Evol.">
        <title>Genome-scale phylogeny and comparative genomics of the fungal order Sordariales.</title>
        <authorList>
            <person name="Hensen N."/>
            <person name="Bonometti L."/>
            <person name="Westerberg I."/>
            <person name="Brannstrom I.O."/>
            <person name="Guillou S."/>
            <person name="Cros-Aarteil S."/>
            <person name="Calhoun S."/>
            <person name="Haridas S."/>
            <person name="Kuo A."/>
            <person name="Mondo S."/>
            <person name="Pangilinan J."/>
            <person name="Riley R."/>
            <person name="LaButti K."/>
            <person name="Andreopoulos B."/>
            <person name="Lipzen A."/>
            <person name="Chen C."/>
            <person name="Yan M."/>
            <person name="Daum C."/>
            <person name="Ng V."/>
            <person name="Clum A."/>
            <person name="Steindorff A."/>
            <person name="Ohm R.A."/>
            <person name="Martin F."/>
            <person name="Silar P."/>
            <person name="Natvig D.O."/>
            <person name="Lalanne C."/>
            <person name="Gautier V."/>
            <person name="Ament-Velasquez S.L."/>
            <person name="Kruys A."/>
            <person name="Hutchinson M.I."/>
            <person name="Powell A.J."/>
            <person name="Barry K."/>
            <person name="Miller A.N."/>
            <person name="Grigoriev I.V."/>
            <person name="Debuchy R."/>
            <person name="Gladieux P."/>
            <person name="Hiltunen Thoren M."/>
            <person name="Johannesson H."/>
        </authorList>
    </citation>
    <scope>NUCLEOTIDE SEQUENCE</scope>
    <source>
        <strain evidence="2">FGSC 1904</strain>
    </source>
</reference>